<accession>A0ABT1E3I0</accession>
<comment type="caution">
    <text evidence="2">The sequence shown here is derived from an EMBL/GenBank/DDBJ whole genome shotgun (WGS) entry which is preliminary data.</text>
</comment>
<keyword evidence="3" id="KW-1185">Reference proteome</keyword>
<protein>
    <submittedName>
        <fullName evidence="2">Uncharacterized protein</fullName>
    </submittedName>
</protein>
<proteinExistence type="predicted"/>
<feature type="compositionally biased region" description="Low complexity" evidence="1">
    <location>
        <begin position="108"/>
        <end position="118"/>
    </location>
</feature>
<evidence type="ECO:0000313" key="3">
    <source>
        <dbReference type="Proteomes" id="UP001523369"/>
    </source>
</evidence>
<gene>
    <name evidence="2" type="ORF">M1L60_44485</name>
</gene>
<organism evidence="2 3">
    <name type="scientific">Paractinoplanes aksuensis</name>
    <dbReference type="NCBI Taxonomy" id="2939490"/>
    <lineage>
        <taxon>Bacteria</taxon>
        <taxon>Bacillati</taxon>
        <taxon>Actinomycetota</taxon>
        <taxon>Actinomycetes</taxon>
        <taxon>Micromonosporales</taxon>
        <taxon>Micromonosporaceae</taxon>
        <taxon>Paractinoplanes</taxon>
    </lineage>
</organism>
<evidence type="ECO:0000313" key="2">
    <source>
        <dbReference type="EMBL" id="MCO8277658.1"/>
    </source>
</evidence>
<feature type="region of interest" description="Disordered" evidence="1">
    <location>
        <begin position="103"/>
        <end position="126"/>
    </location>
</feature>
<sequence>MDFTRTGGLAGVQEQLHIDVDGTVNSSARTSFRLDADRLTDLRNALSDPALLGPAPRSTSGAVCSDGYLYSVRTPTWARTTDDCAGPHPAFDRVLQLLMAWVHPNPAGPSDSGSPSAGRRSHADLK</sequence>
<evidence type="ECO:0000256" key="1">
    <source>
        <dbReference type="SAM" id="MobiDB-lite"/>
    </source>
</evidence>
<name>A0ABT1E3I0_9ACTN</name>
<dbReference type="RefSeq" id="WP_253243668.1">
    <property type="nucleotide sequence ID" value="NZ_JAMYJR010000062.1"/>
</dbReference>
<dbReference type="Proteomes" id="UP001523369">
    <property type="component" value="Unassembled WGS sequence"/>
</dbReference>
<dbReference type="EMBL" id="JAMYJR010000062">
    <property type="protein sequence ID" value="MCO8277658.1"/>
    <property type="molecule type" value="Genomic_DNA"/>
</dbReference>
<reference evidence="2 3" key="1">
    <citation type="submission" date="2022-06" db="EMBL/GenBank/DDBJ databases">
        <title>New Species of the Genus Actinoplanes, ActinopZanes ferrugineus.</title>
        <authorList>
            <person name="Ding P."/>
        </authorList>
    </citation>
    <scope>NUCLEOTIDE SEQUENCE [LARGE SCALE GENOMIC DNA]</scope>
    <source>
        <strain evidence="2 3">TRM88003</strain>
    </source>
</reference>